<dbReference type="EMBL" id="CAJVPL010003508">
    <property type="protein sequence ID" value="CAG8633998.1"/>
    <property type="molecule type" value="Genomic_DNA"/>
</dbReference>
<dbReference type="GO" id="GO:0000307">
    <property type="term" value="C:cyclin-dependent protein kinase holoenzyme complex"/>
    <property type="evidence" value="ECO:0007669"/>
    <property type="project" value="TreeGrafter"/>
</dbReference>
<keyword evidence="3" id="KW-1185">Reference proteome</keyword>
<sequence length="347" mass="39055">QQQYPLNMPVAYTSSAVGPQVNNEAASKHHQNNHHNSSGASKLAEFASNMVYQMWHFKRPSSALAGQYVAPPVSNPKNISPTASPQFKSFCNQVLQQTQLSESVVLLSLKYVQKLVKSGTMSTGDKGSEYRLFTVALMLANKFLDDNTFTNKTWSEVTNISVKELNIMELEFLDNLDFKLFVSDTEYKHWLQCLNEYTQKQHQQTQKQHQQSLHQRNKSASDATLRNAASNTRSALQQPYKYTLISMPEPYQATPISIVHRRQPKTQTTATINSNVIQPPQPPIGRVQPHQSFGLVSPVPAKQVLINSYYGSNRNPNNNSSSNGSTSHSHHLNQTLGEAIHRYKEIM</sequence>
<dbReference type="GO" id="GO:0005634">
    <property type="term" value="C:nucleus"/>
    <property type="evidence" value="ECO:0007669"/>
    <property type="project" value="TreeGrafter"/>
</dbReference>
<feature type="compositionally biased region" description="Low complexity" evidence="1">
    <location>
        <begin position="309"/>
        <end position="327"/>
    </location>
</feature>
<evidence type="ECO:0000313" key="3">
    <source>
        <dbReference type="Proteomes" id="UP000789831"/>
    </source>
</evidence>
<organism evidence="2 3">
    <name type="scientific">Ambispora gerdemannii</name>
    <dbReference type="NCBI Taxonomy" id="144530"/>
    <lineage>
        <taxon>Eukaryota</taxon>
        <taxon>Fungi</taxon>
        <taxon>Fungi incertae sedis</taxon>
        <taxon>Mucoromycota</taxon>
        <taxon>Glomeromycotina</taxon>
        <taxon>Glomeromycetes</taxon>
        <taxon>Archaeosporales</taxon>
        <taxon>Ambisporaceae</taxon>
        <taxon>Ambispora</taxon>
    </lineage>
</organism>
<name>A0A9N9GYB8_9GLOM</name>
<feature type="non-terminal residue" evidence="2">
    <location>
        <position position="1"/>
    </location>
</feature>
<dbReference type="CDD" id="cd20557">
    <property type="entry name" value="CYCLIN_ScPCL1-like"/>
    <property type="match status" value="1"/>
</dbReference>
<dbReference type="GO" id="GO:0019901">
    <property type="term" value="F:protein kinase binding"/>
    <property type="evidence" value="ECO:0007669"/>
    <property type="project" value="InterPro"/>
</dbReference>
<feature type="region of interest" description="Disordered" evidence="1">
    <location>
        <begin position="202"/>
        <end position="233"/>
    </location>
</feature>
<dbReference type="Pfam" id="PF08613">
    <property type="entry name" value="Cyclin"/>
    <property type="match status" value="1"/>
</dbReference>
<feature type="compositionally biased region" description="Low complexity" evidence="1">
    <location>
        <begin position="202"/>
        <end position="211"/>
    </location>
</feature>
<feature type="compositionally biased region" description="Polar residues" evidence="1">
    <location>
        <begin position="212"/>
        <end position="233"/>
    </location>
</feature>
<evidence type="ECO:0000313" key="2">
    <source>
        <dbReference type="EMBL" id="CAG8633998.1"/>
    </source>
</evidence>
<dbReference type="GO" id="GO:0016538">
    <property type="term" value="F:cyclin-dependent protein serine/threonine kinase regulator activity"/>
    <property type="evidence" value="ECO:0007669"/>
    <property type="project" value="TreeGrafter"/>
</dbReference>
<dbReference type="PANTHER" id="PTHR15615:SF27">
    <property type="entry name" value="PHO85 CYCLIN CLG1"/>
    <property type="match status" value="1"/>
</dbReference>
<dbReference type="OrthoDB" id="244495at2759"/>
<proteinExistence type="predicted"/>
<evidence type="ECO:0000256" key="1">
    <source>
        <dbReference type="SAM" id="MobiDB-lite"/>
    </source>
</evidence>
<protein>
    <submittedName>
        <fullName evidence="2">10641_t:CDS:1</fullName>
    </submittedName>
</protein>
<gene>
    <name evidence="2" type="ORF">AGERDE_LOCUS10660</name>
</gene>
<dbReference type="InterPro" id="IPR036915">
    <property type="entry name" value="Cyclin-like_sf"/>
</dbReference>
<accession>A0A9N9GYB8</accession>
<feature type="region of interest" description="Disordered" evidence="1">
    <location>
        <begin position="272"/>
        <end position="292"/>
    </location>
</feature>
<dbReference type="Proteomes" id="UP000789831">
    <property type="component" value="Unassembled WGS sequence"/>
</dbReference>
<dbReference type="SUPFAM" id="SSF47954">
    <property type="entry name" value="Cyclin-like"/>
    <property type="match status" value="1"/>
</dbReference>
<dbReference type="AlphaFoldDB" id="A0A9N9GYB8"/>
<comment type="caution">
    <text evidence="2">The sequence shown here is derived from an EMBL/GenBank/DDBJ whole genome shotgun (WGS) entry which is preliminary data.</text>
</comment>
<dbReference type="Gene3D" id="1.10.472.10">
    <property type="entry name" value="Cyclin-like"/>
    <property type="match status" value="1"/>
</dbReference>
<dbReference type="PANTHER" id="PTHR15615">
    <property type="match status" value="1"/>
</dbReference>
<feature type="region of interest" description="Disordered" evidence="1">
    <location>
        <begin position="309"/>
        <end position="332"/>
    </location>
</feature>
<reference evidence="2" key="1">
    <citation type="submission" date="2021-06" db="EMBL/GenBank/DDBJ databases">
        <authorList>
            <person name="Kallberg Y."/>
            <person name="Tangrot J."/>
            <person name="Rosling A."/>
        </authorList>
    </citation>
    <scope>NUCLEOTIDE SEQUENCE</scope>
    <source>
        <strain evidence="2">MT106</strain>
    </source>
</reference>
<dbReference type="InterPro" id="IPR013922">
    <property type="entry name" value="Cyclin_PHO80-like"/>
</dbReference>